<dbReference type="PROSITE" id="PS51186">
    <property type="entry name" value="GNAT"/>
    <property type="match status" value="1"/>
</dbReference>
<gene>
    <name evidence="3" type="ORF">SAMN05660209_04706</name>
</gene>
<protein>
    <submittedName>
        <fullName evidence="3">Acetyltransferase (GNAT) family protein</fullName>
    </submittedName>
</protein>
<dbReference type="InterPro" id="IPR000182">
    <property type="entry name" value="GNAT_dom"/>
</dbReference>
<evidence type="ECO:0000259" key="2">
    <source>
        <dbReference type="PROSITE" id="PS51186"/>
    </source>
</evidence>
<dbReference type="CDD" id="cd04301">
    <property type="entry name" value="NAT_SF"/>
    <property type="match status" value="1"/>
</dbReference>
<dbReference type="AlphaFoldDB" id="A0A1H3QDN9"/>
<organism evidence="3 4">
    <name type="scientific">Geodermatophilus africanus</name>
    <dbReference type="NCBI Taxonomy" id="1137993"/>
    <lineage>
        <taxon>Bacteria</taxon>
        <taxon>Bacillati</taxon>
        <taxon>Actinomycetota</taxon>
        <taxon>Actinomycetes</taxon>
        <taxon>Geodermatophilales</taxon>
        <taxon>Geodermatophilaceae</taxon>
        <taxon>Geodermatophilus</taxon>
    </lineage>
</organism>
<keyword evidence="4" id="KW-1185">Reference proteome</keyword>
<dbReference type="InterPro" id="IPR050769">
    <property type="entry name" value="NAT_camello-type"/>
</dbReference>
<accession>A0A1H3QDN9</accession>
<reference evidence="4" key="1">
    <citation type="submission" date="2016-10" db="EMBL/GenBank/DDBJ databases">
        <authorList>
            <person name="Varghese N."/>
            <person name="Submissions S."/>
        </authorList>
    </citation>
    <scope>NUCLEOTIDE SEQUENCE [LARGE SCALE GENOMIC DNA]</scope>
    <source>
        <strain evidence="4">DSM 45422</strain>
    </source>
</reference>
<name>A0A1H3QDN9_9ACTN</name>
<feature type="non-terminal residue" evidence="3">
    <location>
        <position position="1"/>
    </location>
</feature>
<dbReference type="EMBL" id="FNOT01000022">
    <property type="protein sequence ID" value="SDZ11516.1"/>
    <property type="molecule type" value="Genomic_DNA"/>
</dbReference>
<proteinExistence type="predicted"/>
<feature type="domain" description="N-acetyltransferase" evidence="2">
    <location>
        <begin position="1"/>
        <end position="95"/>
    </location>
</feature>
<dbReference type="InterPro" id="IPR016181">
    <property type="entry name" value="Acyl_CoA_acyltransferase"/>
</dbReference>
<evidence type="ECO:0000313" key="3">
    <source>
        <dbReference type="EMBL" id="SDZ11516.1"/>
    </source>
</evidence>
<dbReference type="Pfam" id="PF00583">
    <property type="entry name" value="Acetyltransf_1"/>
    <property type="match status" value="1"/>
</dbReference>
<sequence length="96" mass="10831">RPVGCVALGRLSESVGEVKRMYVAPDTRGLRVGRLLLRGVEELAASRGYQLLRLETGTQQPEALRLYDSSGWSRIECYGYFKDDPTTICYEKTVCR</sequence>
<dbReference type="PANTHER" id="PTHR13947">
    <property type="entry name" value="GNAT FAMILY N-ACETYLTRANSFERASE"/>
    <property type="match status" value="1"/>
</dbReference>
<dbReference type="RefSeq" id="WP_091161668.1">
    <property type="nucleotide sequence ID" value="NZ_FNOT01000022.1"/>
</dbReference>
<dbReference type="SUPFAM" id="SSF55729">
    <property type="entry name" value="Acyl-CoA N-acyltransferases (Nat)"/>
    <property type="match status" value="1"/>
</dbReference>
<dbReference type="GO" id="GO:0008080">
    <property type="term" value="F:N-acetyltransferase activity"/>
    <property type="evidence" value="ECO:0007669"/>
    <property type="project" value="InterPro"/>
</dbReference>
<dbReference type="PANTHER" id="PTHR13947:SF37">
    <property type="entry name" value="LD18367P"/>
    <property type="match status" value="1"/>
</dbReference>
<dbReference type="Proteomes" id="UP000198921">
    <property type="component" value="Unassembled WGS sequence"/>
</dbReference>
<keyword evidence="1 3" id="KW-0808">Transferase</keyword>
<dbReference type="Gene3D" id="3.40.630.30">
    <property type="match status" value="1"/>
</dbReference>
<dbReference type="OrthoDB" id="70840at2"/>
<evidence type="ECO:0000256" key="1">
    <source>
        <dbReference type="ARBA" id="ARBA00022679"/>
    </source>
</evidence>
<evidence type="ECO:0000313" key="4">
    <source>
        <dbReference type="Proteomes" id="UP000198921"/>
    </source>
</evidence>